<comment type="caution">
    <text evidence="1">The sequence shown here is derived from an EMBL/GenBank/DDBJ whole genome shotgun (WGS) entry which is preliminary data.</text>
</comment>
<protein>
    <submittedName>
        <fullName evidence="1">Uncharacterized protein</fullName>
    </submittedName>
</protein>
<dbReference type="RefSeq" id="WP_129710933.1">
    <property type="nucleotide sequence ID" value="NZ_ML142901.1"/>
</dbReference>
<gene>
    <name evidence="1" type="ORF">CLV30_10334</name>
</gene>
<dbReference type="AlphaFoldDB" id="A0A2P8E8U4"/>
<keyword evidence="2" id="KW-1185">Reference proteome</keyword>
<dbReference type="EMBL" id="PYGE01000003">
    <property type="protein sequence ID" value="PSL05883.1"/>
    <property type="molecule type" value="Genomic_DNA"/>
</dbReference>
<proteinExistence type="predicted"/>
<sequence>MTAVVVAMLGIVVLATGVLAAVGGYHHFAHSPWFRRRVRRWRYVATLRVDEARESGAQLLRVTRRTVAERLSRPVGGTSRVRAPLPR</sequence>
<organism evidence="1 2">
    <name type="scientific">Haloactinopolyspora alba</name>
    <dbReference type="NCBI Taxonomy" id="648780"/>
    <lineage>
        <taxon>Bacteria</taxon>
        <taxon>Bacillati</taxon>
        <taxon>Actinomycetota</taxon>
        <taxon>Actinomycetes</taxon>
        <taxon>Jiangellales</taxon>
        <taxon>Jiangellaceae</taxon>
        <taxon>Haloactinopolyspora</taxon>
    </lineage>
</organism>
<dbReference type="Proteomes" id="UP000243528">
    <property type="component" value="Unassembled WGS sequence"/>
</dbReference>
<accession>A0A2P8E8U4</accession>
<evidence type="ECO:0000313" key="1">
    <source>
        <dbReference type="EMBL" id="PSL05883.1"/>
    </source>
</evidence>
<name>A0A2P8E8U4_9ACTN</name>
<evidence type="ECO:0000313" key="2">
    <source>
        <dbReference type="Proteomes" id="UP000243528"/>
    </source>
</evidence>
<reference evidence="1 2" key="1">
    <citation type="submission" date="2018-03" db="EMBL/GenBank/DDBJ databases">
        <title>Genomic Encyclopedia of Archaeal and Bacterial Type Strains, Phase II (KMG-II): from individual species to whole genera.</title>
        <authorList>
            <person name="Goeker M."/>
        </authorList>
    </citation>
    <scope>NUCLEOTIDE SEQUENCE [LARGE SCALE GENOMIC DNA]</scope>
    <source>
        <strain evidence="1 2">DSM 45211</strain>
    </source>
</reference>